<comment type="caution">
    <text evidence="1">The sequence shown here is derived from an EMBL/GenBank/DDBJ whole genome shotgun (WGS) entry which is preliminary data.</text>
</comment>
<dbReference type="InterPro" id="IPR036514">
    <property type="entry name" value="SGNH_hydro_sf"/>
</dbReference>
<reference evidence="1" key="1">
    <citation type="submission" date="2022-03" db="EMBL/GenBank/DDBJ databases">
        <authorList>
            <person name="Martin C."/>
        </authorList>
    </citation>
    <scope>NUCLEOTIDE SEQUENCE</scope>
</reference>
<organism evidence="1 2">
    <name type="scientific">Owenia fusiformis</name>
    <name type="common">Polychaete worm</name>
    <dbReference type="NCBI Taxonomy" id="6347"/>
    <lineage>
        <taxon>Eukaryota</taxon>
        <taxon>Metazoa</taxon>
        <taxon>Spiralia</taxon>
        <taxon>Lophotrochozoa</taxon>
        <taxon>Annelida</taxon>
        <taxon>Polychaeta</taxon>
        <taxon>Sedentaria</taxon>
        <taxon>Canalipalpata</taxon>
        <taxon>Sabellida</taxon>
        <taxon>Oweniida</taxon>
        <taxon>Oweniidae</taxon>
        <taxon>Owenia</taxon>
    </lineage>
</organism>
<dbReference type="AlphaFoldDB" id="A0A8S4NK66"/>
<dbReference type="OrthoDB" id="6047183at2759"/>
<accession>A0A8S4NK66</accession>
<gene>
    <name evidence="1" type="ORF">OFUS_LOCUS8488</name>
</gene>
<keyword evidence="2" id="KW-1185">Reference proteome</keyword>
<proteinExistence type="predicted"/>
<evidence type="ECO:0000313" key="1">
    <source>
        <dbReference type="EMBL" id="CAH1781996.1"/>
    </source>
</evidence>
<dbReference type="CDD" id="cd00229">
    <property type="entry name" value="SGNH_hydrolase"/>
    <property type="match status" value="1"/>
</dbReference>
<protein>
    <submittedName>
        <fullName evidence="1">Uncharacterized protein</fullName>
    </submittedName>
</protein>
<dbReference type="EMBL" id="CAIIXF020000004">
    <property type="protein sequence ID" value="CAH1781996.1"/>
    <property type="molecule type" value="Genomic_DNA"/>
</dbReference>
<dbReference type="SUPFAM" id="SSF52266">
    <property type="entry name" value="SGNH hydrolase"/>
    <property type="match status" value="1"/>
</dbReference>
<feature type="non-terminal residue" evidence="1">
    <location>
        <position position="1"/>
    </location>
</feature>
<name>A0A8S4NK66_OWEFU</name>
<evidence type="ECO:0000313" key="2">
    <source>
        <dbReference type="Proteomes" id="UP000749559"/>
    </source>
</evidence>
<dbReference type="Gene3D" id="3.40.50.1110">
    <property type="entry name" value="SGNH hydrolase"/>
    <property type="match status" value="1"/>
</dbReference>
<dbReference type="Proteomes" id="UP000749559">
    <property type="component" value="Unassembled WGS sequence"/>
</dbReference>
<sequence length="203" mass="23128">DLQIMEKKKVLIFGHSLVHWQGKYYSSNLKLNSNEFIINFRGVRGANLFWKPSDNKRFQKKSMARYLCDAVKDTKPQIVYLQVGGNDLDRSFVSVEDAVVATLSLAEFLLAGYGVEKVCIGHAFHQRLKSKLPSYNIRARKYNALLTKKVTLLSNISAISNRGFALASQANYRKDGIHLSNFGISLWGRNLRRTIIFVRDTIL</sequence>